<dbReference type="InterPro" id="IPR008407">
    <property type="entry name" value="Brnchd-chn_aa_trnsp_AzlD"/>
</dbReference>
<keyword evidence="1" id="KW-1133">Transmembrane helix</keyword>
<reference evidence="2" key="1">
    <citation type="submission" date="2017-12" db="EMBL/GenBank/DDBJ databases">
        <title>FDA dAtabase for Regulatory Grade micrObial Sequences (FDA-ARGOS): Supporting development and validation of Infectious Disease Dx tests.</title>
        <authorList>
            <person name="Campos J."/>
            <person name="Goldberg B."/>
            <person name="Tallon L."/>
            <person name="Sadzewicz L."/>
            <person name="Sengamalay N."/>
            <person name="Ott S."/>
            <person name="Godinez A."/>
            <person name="Nagaraj S."/>
            <person name="Vavikolanu K."/>
            <person name="Aluvathingal J."/>
            <person name="Nadendla S."/>
            <person name="Nandy P."/>
            <person name="Hobson J."/>
            <person name="Sichtig H."/>
        </authorList>
    </citation>
    <scope>NUCLEOTIDE SEQUENCE</scope>
    <source>
        <strain evidence="2">FDAARGOS_129</strain>
    </source>
</reference>
<reference evidence="4" key="2">
    <citation type="submission" date="2017-12" db="EMBL/GenBank/DDBJ databases">
        <title>FDA dAtabase for Regulatory Grade micrObial Sequences (FDA-ARGOS): Supporting development and validation of Infectious Disease Dx tests.</title>
        <authorList>
            <person name="Hoffmann M."/>
            <person name="Allard M."/>
            <person name="Evans P."/>
            <person name="Brown E."/>
            <person name="Tallon L."/>
            <person name="Sadzewicz L."/>
            <person name="Sengamalay N."/>
            <person name="Ott S."/>
            <person name="Godinez A."/>
            <person name="Nagaraj S."/>
            <person name="Vavikolanu K."/>
            <person name="Aluvathingal J."/>
            <person name="Nadendla S."/>
            <person name="Sichtig H."/>
        </authorList>
    </citation>
    <scope>NUCLEOTIDE SEQUENCE [LARGE SCALE GENOMIC DNA]</scope>
    <source>
        <strain evidence="4">FDAARGOS_129</strain>
    </source>
</reference>
<dbReference type="AlphaFoldDB" id="A0A2L1VEN9"/>
<dbReference type="RefSeq" id="WP_025467967.1">
    <property type="nucleotide sequence ID" value="NZ_BHGJ01000029.1"/>
</dbReference>
<keyword evidence="1" id="KW-0472">Membrane</keyword>
<protein>
    <submittedName>
        <fullName evidence="2">AzlD domain-containing protein</fullName>
    </submittedName>
</protein>
<accession>A0A2L1VEN9</accession>
<keyword evidence="1" id="KW-0812">Transmembrane</keyword>
<dbReference type="Proteomes" id="UP000237921">
    <property type="component" value="Chromosome"/>
</dbReference>
<evidence type="ECO:0000313" key="2">
    <source>
        <dbReference type="EMBL" id="AVF43625.1"/>
    </source>
</evidence>
<dbReference type="Proteomes" id="UP000325778">
    <property type="component" value="Chromosome"/>
</dbReference>
<evidence type="ECO:0000313" key="3">
    <source>
        <dbReference type="EMBL" id="QGA44770.1"/>
    </source>
</evidence>
<organism evidence="2 4">
    <name type="scientific">Acinetobacter nosocomialis</name>
    <dbReference type="NCBI Taxonomy" id="106654"/>
    <lineage>
        <taxon>Bacteria</taxon>
        <taxon>Pseudomonadati</taxon>
        <taxon>Pseudomonadota</taxon>
        <taxon>Gammaproteobacteria</taxon>
        <taxon>Moraxellales</taxon>
        <taxon>Moraxellaceae</taxon>
        <taxon>Acinetobacter</taxon>
        <taxon>Acinetobacter calcoaceticus/baumannii complex</taxon>
    </lineage>
</organism>
<feature type="transmembrane region" description="Helical" evidence="1">
    <location>
        <begin position="39"/>
        <end position="56"/>
    </location>
</feature>
<evidence type="ECO:0000313" key="4">
    <source>
        <dbReference type="Proteomes" id="UP000237921"/>
    </source>
</evidence>
<name>A0A2L1VEN9_ACINO</name>
<feature type="transmembrane region" description="Helical" evidence="1">
    <location>
        <begin position="68"/>
        <end position="99"/>
    </location>
</feature>
<evidence type="ECO:0000256" key="1">
    <source>
        <dbReference type="SAM" id="Phobius"/>
    </source>
</evidence>
<reference evidence="3 5" key="3">
    <citation type="journal article" date="2021" name="MSphere">
        <title>Complete Genome Sequencing of Acinetobacter baumannii AC1633 and Acinetobacter nosocomialis AC1530 Unveils a Large Multidrug-Resistant Plasmid Encoding the NDM-1 and OXA-58 Carbapenemases.</title>
        <authorList>
            <person name="Alattraqchi A.G."/>
            <person name="Mohd Rani F."/>
            <person name="A. Rahman N.I."/>
            <person name="Ismail S."/>
            <person name="Cleary D.W."/>
            <person name="Clarke S.C."/>
            <person name="Yeo C.C."/>
        </authorList>
    </citation>
    <scope>NUCLEOTIDE SEQUENCE [LARGE SCALE GENOMIC DNA]</scope>
    <source>
        <strain evidence="3 5">AC1530</strain>
    </source>
</reference>
<sequence length="105" mass="12136">MSWLMILGLAAIVFFNRYYFLEPSVKVKLPVLMNKMLNYSAPCLLTAICIPVIFFEGNELRGLLDNPYLYATIFCIVIAFYLKKVLSSVLLSLAFFYFINFLINQ</sequence>
<dbReference type="EMBL" id="CP045560">
    <property type="protein sequence ID" value="QGA44770.1"/>
    <property type="molecule type" value="Genomic_DNA"/>
</dbReference>
<evidence type="ECO:0000313" key="5">
    <source>
        <dbReference type="Proteomes" id="UP000325778"/>
    </source>
</evidence>
<gene>
    <name evidence="2" type="ORF">AL533_04080</name>
    <name evidence="3" type="ORF">GD578_13470</name>
</gene>
<dbReference type="EMBL" id="CP014019">
    <property type="protein sequence ID" value="AVF43625.1"/>
    <property type="molecule type" value="Genomic_DNA"/>
</dbReference>
<proteinExistence type="predicted"/>
<dbReference type="Pfam" id="PF05437">
    <property type="entry name" value="AzlD"/>
    <property type="match status" value="1"/>
</dbReference>